<evidence type="ECO:0000259" key="2">
    <source>
        <dbReference type="Pfam" id="PF03476"/>
    </source>
</evidence>
<comment type="caution">
    <text evidence="3">The sequence shown here is derived from an EMBL/GenBank/DDBJ whole genome shotgun (WGS) entry which is preliminary data.</text>
</comment>
<evidence type="ECO:0000313" key="3">
    <source>
        <dbReference type="EMBL" id="KAK2190399.1"/>
    </source>
</evidence>
<keyword evidence="1" id="KW-0812">Transmembrane</keyword>
<dbReference type="Proteomes" id="UP001209878">
    <property type="component" value="Unassembled WGS sequence"/>
</dbReference>
<keyword evidence="4" id="KW-1185">Reference proteome</keyword>
<evidence type="ECO:0000256" key="1">
    <source>
        <dbReference type="SAM" id="Phobius"/>
    </source>
</evidence>
<gene>
    <name evidence="3" type="ORF">NP493_82g04006</name>
</gene>
<dbReference type="SUPFAM" id="SSF141673">
    <property type="entry name" value="MOSC N-terminal domain-like"/>
    <property type="match status" value="1"/>
</dbReference>
<sequence>MVGSPDPVLYFLSATAALKFLVSYLNYRSVPKEAKRVGKISRITLFPLKSARGIDLDAAECTFSALKMTGKNVCDRHWLIVREDNNRFVTGRQEPKMTTIQPSFHGDCLQLDAPGMESLKLPLNMKATPANIVDAM</sequence>
<dbReference type="AlphaFoldDB" id="A0AAD9P922"/>
<dbReference type="InterPro" id="IPR005303">
    <property type="entry name" value="MOCOS_middle"/>
</dbReference>
<organism evidence="3 4">
    <name type="scientific">Ridgeia piscesae</name>
    <name type="common">Tubeworm</name>
    <dbReference type="NCBI Taxonomy" id="27915"/>
    <lineage>
        <taxon>Eukaryota</taxon>
        <taxon>Metazoa</taxon>
        <taxon>Spiralia</taxon>
        <taxon>Lophotrochozoa</taxon>
        <taxon>Annelida</taxon>
        <taxon>Polychaeta</taxon>
        <taxon>Sedentaria</taxon>
        <taxon>Canalipalpata</taxon>
        <taxon>Sabellida</taxon>
        <taxon>Siboglinidae</taxon>
        <taxon>Ridgeia</taxon>
    </lineage>
</organism>
<feature type="domain" description="Molybdenum cofactor sulfurase middle" evidence="2">
    <location>
        <begin position="38"/>
        <end position="129"/>
    </location>
</feature>
<keyword evidence="1" id="KW-1133">Transmembrane helix</keyword>
<evidence type="ECO:0000313" key="4">
    <source>
        <dbReference type="Proteomes" id="UP001209878"/>
    </source>
</evidence>
<protein>
    <recommendedName>
        <fullName evidence="2">Molybdenum cofactor sulfurase middle domain-containing protein</fullName>
    </recommendedName>
</protein>
<keyword evidence="1" id="KW-0472">Membrane</keyword>
<reference evidence="3" key="1">
    <citation type="journal article" date="2023" name="Mol. Biol. Evol.">
        <title>Third-Generation Sequencing Reveals the Adaptive Role of the Epigenome in Three Deep-Sea Polychaetes.</title>
        <authorList>
            <person name="Perez M."/>
            <person name="Aroh O."/>
            <person name="Sun Y."/>
            <person name="Lan Y."/>
            <person name="Juniper S.K."/>
            <person name="Young C.R."/>
            <person name="Angers B."/>
            <person name="Qian P.Y."/>
        </authorList>
    </citation>
    <scope>NUCLEOTIDE SEQUENCE</scope>
    <source>
        <strain evidence="3">R07B-5</strain>
    </source>
</reference>
<accession>A0AAD9P922</accession>
<dbReference type="EMBL" id="JAODUO010000081">
    <property type="protein sequence ID" value="KAK2190399.1"/>
    <property type="molecule type" value="Genomic_DNA"/>
</dbReference>
<feature type="transmembrane region" description="Helical" evidence="1">
    <location>
        <begin position="7"/>
        <end position="27"/>
    </location>
</feature>
<proteinExistence type="predicted"/>
<dbReference type="Pfam" id="PF03476">
    <property type="entry name" value="MOSC_N"/>
    <property type="match status" value="1"/>
</dbReference>
<name>A0AAD9P922_RIDPI</name>